<dbReference type="Pfam" id="PF01261">
    <property type="entry name" value="AP_endonuc_2"/>
    <property type="match status" value="1"/>
</dbReference>
<accession>A0A381P1Y3</accession>
<feature type="non-terminal residue" evidence="2">
    <location>
        <position position="310"/>
    </location>
</feature>
<dbReference type="PANTHER" id="PTHR12110:SF53">
    <property type="entry name" value="BLR5974 PROTEIN"/>
    <property type="match status" value="1"/>
</dbReference>
<evidence type="ECO:0000259" key="1">
    <source>
        <dbReference type="Pfam" id="PF01261"/>
    </source>
</evidence>
<feature type="non-terminal residue" evidence="2">
    <location>
        <position position="1"/>
    </location>
</feature>
<gene>
    <name evidence="2" type="ORF">METZ01_LOCUS13809</name>
</gene>
<dbReference type="AlphaFoldDB" id="A0A381P1Y3"/>
<sequence length="310" mass="34900">MLRREFLKSSALSLPLFACNNVVDSKEEKLFFEIGLAQWSLNRALKSGQIDNLDFVQIAKEKYSINVVEYVNQFFFDKANDKSYLSEMMTRSNDYGVTNYLIMIDDEGYLGDSDKNKRIKAIENHKKWVEAAKFLGCEHIRVNAHGTASSEEVSGFATESLSQLGEFAKSFGINIIVENHGGYSSNAKWLVNVIENTGMDNVGTLPDFGNFCIRSKPAELTDWGSSVGGCAEEYDKYLGVKEMMPYARSVSAKTNNFDGNGNSVETDYYKMLKIIKDFGYKGYISIEYEGEEYSEHEGILLTKQLLEKAG</sequence>
<dbReference type="Gene3D" id="3.20.20.150">
    <property type="entry name" value="Divalent-metal-dependent TIM barrel enzymes"/>
    <property type="match status" value="1"/>
</dbReference>
<dbReference type="InterPro" id="IPR050312">
    <property type="entry name" value="IolE/XylAMocC-like"/>
</dbReference>
<protein>
    <recommendedName>
        <fullName evidence="1">Xylose isomerase-like TIM barrel domain-containing protein</fullName>
    </recommendedName>
</protein>
<name>A0A381P1Y3_9ZZZZ</name>
<dbReference type="EMBL" id="UINC01000776">
    <property type="protein sequence ID" value="SUZ60955.1"/>
    <property type="molecule type" value="Genomic_DNA"/>
</dbReference>
<evidence type="ECO:0000313" key="2">
    <source>
        <dbReference type="EMBL" id="SUZ60955.1"/>
    </source>
</evidence>
<reference evidence="2" key="1">
    <citation type="submission" date="2018-05" db="EMBL/GenBank/DDBJ databases">
        <authorList>
            <person name="Lanie J.A."/>
            <person name="Ng W.-L."/>
            <person name="Kazmierczak K.M."/>
            <person name="Andrzejewski T.M."/>
            <person name="Davidsen T.M."/>
            <person name="Wayne K.J."/>
            <person name="Tettelin H."/>
            <person name="Glass J.I."/>
            <person name="Rusch D."/>
            <person name="Podicherti R."/>
            <person name="Tsui H.-C.T."/>
            <person name="Winkler M.E."/>
        </authorList>
    </citation>
    <scope>NUCLEOTIDE SEQUENCE</scope>
</reference>
<dbReference type="InterPro" id="IPR013022">
    <property type="entry name" value="Xyl_isomerase-like_TIM-brl"/>
</dbReference>
<dbReference type="InterPro" id="IPR036237">
    <property type="entry name" value="Xyl_isomerase-like_sf"/>
</dbReference>
<dbReference type="PANTHER" id="PTHR12110">
    <property type="entry name" value="HYDROXYPYRUVATE ISOMERASE"/>
    <property type="match status" value="1"/>
</dbReference>
<proteinExistence type="predicted"/>
<feature type="domain" description="Xylose isomerase-like TIM barrel" evidence="1">
    <location>
        <begin position="76"/>
        <end position="296"/>
    </location>
</feature>
<dbReference type="SUPFAM" id="SSF51658">
    <property type="entry name" value="Xylose isomerase-like"/>
    <property type="match status" value="1"/>
</dbReference>
<organism evidence="2">
    <name type="scientific">marine metagenome</name>
    <dbReference type="NCBI Taxonomy" id="408172"/>
    <lineage>
        <taxon>unclassified sequences</taxon>
        <taxon>metagenomes</taxon>
        <taxon>ecological metagenomes</taxon>
    </lineage>
</organism>